<comment type="caution">
    <text evidence="2">The sequence shown here is derived from an EMBL/GenBank/DDBJ whole genome shotgun (WGS) entry which is preliminary data.</text>
</comment>
<evidence type="ECO:0000313" key="3">
    <source>
        <dbReference type="Proteomes" id="UP000197068"/>
    </source>
</evidence>
<evidence type="ECO:0000313" key="2">
    <source>
        <dbReference type="EMBL" id="GAW95395.1"/>
    </source>
</evidence>
<dbReference type="EMBL" id="BDQM01000005">
    <property type="protein sequence ID" value="GAW95395.1"/>
    <property type="molecule type" value="Genomic_DNA"/>
</dbReference>
<gene>
    <name evidence="2" type="ORF">MTCD1_00997</name>
</gene>
<evidence type="ECO:0000256" key="1">
    <source>
        <dbReference type="SAM" id="SignalP"/>
    </source>
</evidence>
<organism evidence="2 3">
    <name type="scientific">Colwellia marinimaniae</name>
    <dbReference type="NCBI Taxonomy" id="1513592"/>
    <lineage>
        <taxon>Bacteria</taxon>
        <taxon>Pseudomonadati</taxon>
        <taxon>Pseudomonadota</taxon>
        <taxon>Gammaproteobacteria</taxon>
        <taxon>Alteromonadales</taxon>
        <taxon>Colwelliaceae</taxon>
        <taxon>Colwellia</taxon>
    </lineage>
</organism>
<protein>
    <recommendedName>
        <fullName evidence="4">Outer membrane protein beta-barrel domain-containing protein</fullName>
    </recommendedName>
</protein>
<dbReference type="Proteomes" id="UP000197068">
    <property type="component" value="Unassembled WGS sequence"/>
</dbReference>
<keyword evidence="1" id="KW-0732">Signal</keyword>
<dbReference type="RefSeq" id="WP_057181647.1">
    <property type="nucleotide sequence ID" value="NZ_BDQM01000005.1"/>
</dbReference>
<proteinExistence type="predicted"/>
<keyword evidence="3" id="KW-1185">Reference proteome</keyword>
<name>A0ABQ0MSR8_9GAMM</name>
<evidence type="ECO:0008006" key="4">
    <source>
        <dbReference type="Google" id="ProtNLM"/>
    </source>
</evidence>
<feature type="signal peptide" evidence="1">
    <location>
        <begin position="1"/>
        <end position="22"/>
    </location>
</feature>
<feature type="chain" id="PRO_5046342030" description="Outer membrane protein beta-barrel domain-containing protein" evidence="1">
    <location>
        <begin position="23"/>
        <end position="194"/>
    </location>
</feature>
<accession>A0ABQ0MSR8</accession>
<sequence>MHYLVKLYLLTALFAFSTISQASQDEPTFSIGAFNEPQGDRAGAEISVSAKGDMFGGRLSGTLYNGGNNVKTAEITSYFSADGHFYPEGNTTTTEFESNELYLGFSGFAFVHLDQLINPYLGLGFFIGKTQHCTSHEEEFENCTDDPVLAVYPEFGIELNIESIQITPYIRRYYDTSDSHKSGNVYGINFGIRF</sequence>
<reference evidence="2 3" key="1">
    <citation type="submission" date="2017-06" db="EMBL/GenBank/DDBJ databases">
        <title>Whole Genome Sequences of Colwellia marinimaniae MTCD1.</title>
        <authorList>
            <person name="Kusumoto H."/>
            <person name="Inoue M."/>
            <person name="Tanikawa K."/>
            <person name="Maeji H."/>
            <person name="Cameron J.H."/>
            <person name="Bartlett D.H."/>
        </authorList>
    </citation>
    <scope>NUCLEOTIDE SEQUENCE [LARGE SCALE GENOMIC DNA]</scope>
    <source>
        <strain evidence="2 3">MTCD1</strain>
    </source>
</reference>